<feature type="transmembrane region" description="Helical" evidence="1">
    <location>
        <begin position="6"/>
        <end position="24"/>
    </location>
</feature>
<dbReference type="AlphaFoldDB" id="A0A3L0W9B1"/>
<accession>A0A3L0W9B1</accession>
<proteinExistence type="predicted"/>
<keyword evidence="1" id="KW-0472">Membrane</keyword>
<comment type="caution">
    <text evidence="2">The sequence shown here is derived from an EMBL/GenBank/DDBJ whole genome shotgun (WGS) entry which is preliminary data.</text>
</comment>
<dbReference type="EMBL" id="RNRV01000059">
    <property type="protein sequence ID" value="MHO06917.1"/>
    <property type="molecule type" value="Genomic_DNA"/>
</dbReference>
<evidence type="ECO:0000256" key="1">
    <source>
        <dbReference type="SAM" id="Phobius"/>
    </source>
</evidence>
<name>A0A3L0W9B1_ECOLX</name>
<dbReference type="Pfam" id="PF06923">
    <property type="entry name" value="GutM"/>
    <property type="match status" value="1"/>
</dbReference>
<keyword evidence="1" id="KW-1133">Transmembrane helix</keyword>
<organism evidence="2">
    <name type="scientific">Escherichia coli</name>
    <dbReference type="NCBI Taxonomy" id="562"/>
    <lineage>
        <taxon>Bacteria</taxon>
        <taxon>Pseudomonadati</taxon>
        <taxon>Pseudomonadota</taxon>
        <taxon>Gammaproteobacteria</taxon>
        <taxon>Enterobacterales</taxon>
        <taxon>Enterobacteriaceae</taxon>
        <taxon>Escherichia</taxon>
    </lineage>
</organism>
<protein>
    <submittedName>
        <fullName evidence="2">Transcriptional regulator</fullName>
    </submittedName>
</protein>
<dbReference type="InterPro" id="IPR009693">
    <property type="entry name" value="Glucitol_operon_activator"/>
</dbReference>
<sequence>MDTVNALIFVALTAWILQMVLGFFQLKSFNRMLQELSRKGVVRIGRTASCWRPRTLVVLVHDAEGVILDARLMKGISTFTRPKPLTALLHASLPLSEQDVTGLSPSIREAIACALSTK</sequence>
<gene>
    <name evidence="2" type="ORF">D9F05_21700</name>
</gene>
<keyword evidence="1" id="KW-0812">Transmembrane</keyword>
<evidence type="ECO:0000313" key="2">
    <source>
        <dbReference type="EMBL" id="MHO06917.1"/>
    </source>
</evidence>
<reference evidence="2" key="1">
    <citation type="submission" date="2018-10" db="EMBL/GenBank/DDBJ databases">
        <authorList>
            <consortium name="NARMS: The National Antimicrobial Resistance Monitoring System"/>
        </authorList>
    </citation>
    <scope>NUCLEOTIDE SEQUENCE [LARGE SCALE GENOMIC DNA]</scope>
    <source>
        <strain evidence="2">CVM N17EC0388</strain>
    </source>
</reference>